<accession>A0A413WR12</accession>
<organism evidence="1 2">
    <name type="scientific">Hungatella hathewayi</name>
    <dbReference type="NCBI Taxonomy" id="154046"/>
    <lineage>
        <taxon>Bacteria</taxon>
        <taxon>Bacillati</taxon>
        <taxon>Bacillota</taxon>
        <taxon>Clostridia</taxon>
        <taxon>Lachnospirales</taxon>
        <taxon>Lachnospiraceae</taxon>
        <taxon>Hungatella</taxon>
    </lineage>
</organism>
<proteinExistence type="predicted"/>
<protein>
    <submittedName>
        <fullName evidence="1">Uncharacterized protein</fullName>
    </submittedName>
</protein>
<dbReference type="AlphaFoldDB" id="A0A413WR12"/>
<evidence type="ECO:0000313" key="1">
    <source>
        <dbReference type="EMBL" id="GKG99402.1"/>
    </source>
</evidence>
<dbReference type="Proteomes" id="UP001055091">
    <property type="component" value="Unassembled WGS sequence"/>
</dbReference>
<sequence>MSNFSMDSINQIRESLETIYINDEKGNAIATKYGFNDMQLKLIDEMIVHALRLYHFYATGEKVLESGSQKDS</sequence>
<reference evidence="1" key="1">
    <citation type="submission" date="2022-01" db="EMBL/GenBank/DDBJ databases">
        <title>Novel bile acid biosynthetic pathways are enriched in the microbiome of centenarians.</title>
        <authorList>
            <person name="Sato Y."/>
            <person name="Atarashi K."/>
            <person name="Plichta R.D."/>
            <person name="Arai Y."/>
            <person name="Sasajima S."/>
            <person name="Kearney M.S."/>
            <person name="Suda W."/>
            <person name="Takeshita K."/>
            <person name="Sasaki T."/>
            <person name="Okamoto S."/>
            <person name="Skelly N.A."/>
            <person name="Okamura Y."/>
            <person name="Vlamakis H."/>
            <person name="Li Y."/>
            <person name="Tanoue T."/>
            <person name="Takei H."/>
            <person name="Nittono H."/>
            <person name="Narushima S."/>
            <person name="Irie J."/>
            <person name="Itoh H."/>
            <person name="Moriya K."/>
            <person name="Sugiura Y."/>
            <person name="Suematsu M."/>
            <person name="Moritoki N."/>
            <person name="Shibata S."/>
            <person name="Littman R.D."/>
            <person name="Fischbach A.M."/>
            <person name="Uwamino Y."/>
            <person name="Inoue T."/>
            <person name="Honda A."/>
            <person name="Hattori M."/>
            <person name="Murai T."/>
            <person name="Xavier J.R."/>
            <person name="Hirose N."/>
            <person name="Honda K."/>
        </authorList>
    </citation>
    <scope>NUCLEOTIDE SEQUENCE</scope>
    <source>
        <strain evidence="1">CE91-St55</strain>
    </source>
</reference>
<gene>
    <name evidence="1" type="ORF">CE91St55_13840</name>
</gene>
<evidence type="ECO:0000313" key="2">
    <source>
        <dbReference type="Proteomes" id="UP001055091"/>
    </source>
</evidence>
<name>A0A413WR12_9FIRM</name>
<comment type="caution">
    <text evidence="1">The sequence shown here is derived from an EMBL/GenBank/DDBJ whole genome shotgun (WGS) entry which is preliminary data.</text>
</comment>
<dbReference type="EMBL" id="BQNJ01000001">
    <property type="protein sequence ID" value="GKG99402.1"/>
    <property type="molecule type" value="Genomic_DNA"/>
</dbReference>
<dbReference type="RefSeq" id="WP_118078069.1">
    <property type="nucleotide sequence ID" value="NZ_QSGX01000097.1"/>
</dbReference>